<evidence type="ECO:0000313" key="2">
    <source>
        <dbReference type="WBParaSite" id="PSAMB.scaffold2079size34095.g16280.t1"/>
    </source>
</evidence>
<protein>
    <submittedName>
        <fullName evidence="2">Uncharacterized protein</fullName>
    </submittedName>
</protein>
<reference evidence="2" key="1">
    <citation type="submission" date="2022-11" db="UniProtKB">
        <authorList>
            <consortium name="WormBaseParasite"/>
        </authorList>
    </citation>
    <scope>IDENTIFICATION</scope>
</reference>
<sequence>MIVPLADLVDAVVLMDLQANFKYIYTQITVDYETVKGQLARHRLLYNAVACPGCQLPMRHTKKQELKLAREQVRAVFCAPS</sequence>
<organism evidence="1 2">
    <name type="scientific">Plectus sambesii</name>
    <dbReference type="NCBI Taxonomy" id="2011161"/>
    <lineage>
        <taxon>Eukaryota</taxon>
        <taxon>Metazoa</taxon>
        <taxon>Ecdysozoa</taxon>
        <taxon>Nematoda</taxon>
        <taxon>Chromadorea</taxon>
        <taxon>Plectida</taxon>
        <taxon>Plectina</taxon>
        <taxon>Plectoidea</taxon>
        <taxon>Plectidae</taxon>
        <taxon>Plectus</taxon>
    </lineage>
</organism>
<dbReference type="Proteomes" id="UP000887566">
    <property type="component" value="Unplaced"/>
</dbReference>
<keyword evidence="1" id="KW-1185">Reference proteome</keyword>
<dbReference type="WBParaSite" id="PSAMB.scaffold2079size34095.g16280.t1">
    <property type="protein sequence ID" value="PSAMB.scaffold2079size34095.g16280.t1"/>
    <property type="gene ID" value="PSAMB.scaffold2079size34095.g16280"/>
</dbReference>
<proteinExistence type="predicted"/>
<accession>A0A914VLG0</accession>
<dbReference type="AlphaFoldDB" id="A0A914VLG0"/>
<evidence type="ECO:0000313" key="1">
    <source>
        <dbReference type="Proteomes" id="UP000887566"/>
    </source>
</evidence>
<name>A0A914VLG0_9BILA</name>